<proteinExistence type="predicted"/>
<evidence type="ECO:0000313" key="4">
    <source>
        <dbReference type="EMBL" id="QEL16539.1"/>
    </source>
</evidence>
<keyword evidence="5" id="KW-1185">Reference proteome</keyword>
<dbReference type="RefSeq" id="WP_218575382.1">
    <property type="nucleotide sequence ID" value="NZ_CP042425.1"/>
</dbReference>
<dbReference type="PANTHER" id="PTHR43793:SF2">
    <property type="entry name" value="BIFUNCTIONAL PROTEIN HLDE"/>
    <property type="match status" value="1"/>
</dbReference>
<dbReference type="PANTHER" id="PTHR43793">
    <property type="entry name" value="FAD SYNTHASE"/>
    <property type="match status" value="1"/>
</dbReference>
<dbReference type="EMBL" id="CP042425">
    <property type="protein sequence ID" value="QEL16539.1"/>
    <property type="molecule type" value="Genomic_DNA"/>
</dbReference>
<protein>
    <submittedName>
        <fullName evidence="4">D-glycero-beta-D-manno-heptose 1-phosphate adenylyltransferase</fullName>
    </submittedName>
</protein>
<dbReference type="InterPro" id="IPR014729">
    <property type="entry name" value="Rossmann-like_a/b/a_fold"/>
</dbReference>
<dbReference type="SUPFAM" id="SSF52374">
    <property type="entry name" value="Nucleotidylyl transferase"/>
    <property type="match status" value="1"/>
</dbReference>
<name>A0A5C1AAX9_9BACT</name>
<evidence type="ECO:0000256" key="1">
    <source>
        <dbReference type="ARBA" id="ARBA00022679"/>
    </source>
</evidence>
<evidence type="ECO:0000259" key="3">
    <source>
        <dbReference type="Pfam" id="PF01467"/>
    </source>
</evidence>
<sequence>MGKRNTIVFTSGCFDILHVGHLSTLEFAKAQGDILIVGMNSDESVSRLKPGRPVNKRPDRVKILMALEIVNCVIIFDQDTPLELIKIMKPDVIVKGGDYEAKDVVGYGLAEVRIAPYLPGYSTTRILEAINGQS</sequence>
<evidence type="ECO:0000256" key="2">
    <source>
        <dbReference type="ARBA" id="ARBA00022695"/>
    </source>
</evidence>
<keyword evidence="2 4" id="KW-0548">Nucleotidyltransferase</keyword>
<keyword evidence="1 4" id="KW-0808">Transferase</keyword>
<gene>
    <name evidence="4" type="primary">rfaE2</name>
    <name evidence="4" type="ORF">PX52LOC_03499</name>
</gene>
<dbReference type="GO" id="GO:0016779">
    <property type="term" value="F:nucleotidyltransferase activity"/>
    <property type="evidence" value="ECO:0007669"/>
    <property type="project" value="UniProtKB-KW"/>
</dbReference>
<dbReference type="InterPro" id="IPR050385">
    <property type="entry name" value="Archaeal_FAD_synthase"/>
</dbReference>
<dbReference type="AlphaFoldDB" id="A0A5C1AAX9"/>
<dbReference type="KEGG" id="lrs:PX52LOC_03499"/>
<organism evidence="4 5">
    <name type="scientific">Limnoglobus roseus</name>
    <dbReference type="NCBI Taxonomy" id="2598579"/>
    <lineage>
        <taxon>Bacteria</taxon>
        <taxon>Pseudomonadati</taxon>
        <taxon>Planctomycetota</taxon>
        <taxon>Planctomycetia</taxon>
        <taxon>Gemmatales</taxon>
        <taxon>Gemmataceae</taxon>
        <taxon>Limnoglobus</taxon>
    </lineage>
</organism>
<feature type="domain" description="Cytidyltransferase-like" evidence="3">
    <location>
        <begin position="10"/>
        <end position="102"/>
    </location>
</feature>
<dbReference type="InterPro" id="IPR004821">
    <property type="entry name" value="Cyt_trans-like"/>
</dbReference>
<dbReference type="Proteomes" id="UP000324974">
    <property type="component" value="Chromosome"/>
</dbReference>
<evidence type="ECO:0000313" key="5">
    <source>
        <dbReference type="Proteomes" id="UP000324974"/>
    </source>
</evidence>
<reference evidence="5" key="1">
    <citation type="submission" date="2019-08" db="EMBL/GenBank/DDBJ databases">
        <title>Limnoglobus roseus gen. nov., sp. nov., a novel freshwater planctomycete with a giant genome from the family Gemmataceae.</title>
        <authorList>
            <person name="Kulichevskaya I.S."/>
            <person name="Naumoff D.G."/>
            <person name="Miroshnikov K."/>
            <person name="Ivanova A."/>
            <person name="Philippov D.A."/>
            <person name="Hakobyan A."/>
            <person name="Rijpstra I.C."/>
            <person name="Sinninghe Damste J.S."/>
            <person name="Liesack W."/>
            <person name="Dedysh S.N."/>
        </authorList>
    </citation>
    <scope>NUCLEOTIDE SEQUENCE [LARGE SCALE GENOMIC DNA]</scope>
    <source>
        <strain evidence="5">PX52</strain>
    </source>
</reference>
<dbReference type="NCBIfam" id="TIGR00125">
    <property type="entry name" value="cyt_tran_rel"/>
    <property type="match status" value="1"/>
</dbReference>
<dbReference type="Pfam" id="PF01467">
    <property type="entry name" value="CTP_transf_like"/>
    <property type="match status" value="1"/>
</dbReference>
<accession>A0A5C1AAX9</accession>
<dbReference type="Gene3D" id="3.40.50.620">
    <property type="entry name" value="HUPs"/>
    <property type="match status" value="1"/>
</dbReference>